<feature type="chain" id="PRO_5029494037" evidence="1">
    <location>
        <begin position="16"/>
        <end position="101"/>
    </location>
</feature>
<reference evidence="2 3" key="1">
    <citation type="submission" date="2020-03" db="EMBL/GenBank/DDBJ databases">
        <title>Dissostichus mawsoni Genome sequencing and assembly.</title>
        <authorList>
            <person name="Park H."/>
        </authorList>
    </citation>
    <scope>NUCLEOTIDE SEQUENCE [LARGE SCALE GENOMIC DNA]</scope>
    <source>
        <strain evidence="2">DM0001</strain>
        <tissue evidence="2">Muscle</tissue>
    </source>
</reference>
<dbReference type="AlphaFoldDB" id="A0A7J5YSL4"/>
<accession>A0A7J5YSL4</accession>
<evidence type="ECO:0000313" key="3">
    <source>
        <dbReference type="Proteomes" id="UP000518266"/>
    </source>
</evidence>
<gene>
    <name evidence="2" type="ORF">F7725_005917</name>
</gene>
<feature type="signal peptide" evidence="1">
    <location>
        <begin position="1"/>
        <end position="15"/>
    </location>
</feature>
<dbReference type="EMBL" id="JAAKFY010000009">
    <property type="protein sequence ID" value="KAF3852562.1"/>
    <property type="molecule type" value="Genomic_DNA"/>
</dbReference>
<comment type="caution">
    <text evidence="2">The sequence shown here is derived from an EMBL/GenBank/DDBJ whole genome shotgun (WGS) entry which is preliminary data.</text>
</comment>
<keyword evidence="1" id="KW-0732">Signal</keyword>
<keyword evidence="3" id="KW-1185">Reference proteome</keyword>
<evidence type="ECO:0000313" key="2">
    <source>
        <dbReference type="EMBL" id="KAF3852562.1"/>
    </source>
</evidence>
<organism evidence="2 3">
    <name type="scientific">Dissostichus mawsoni</name>
    <name type="common">Antarctic cod</name>
    <dbReference type="NCBI Taxonomy" id="36200"/>
    <lineage>
        <taxon>Eukaryota</taxon>
        <taxon>Metazoa</taxon>
        <taxon>Chordata</taxon>
        <taxon>Craniata</taxon>
        <taxon>Vertebrata</taxon>
        <taxon>Euteleostomi</taxon>
        <taxon>Actinopterygii</taxon>
        <taxon>Neopterygii</taxon>
        <taxon>Teleostei</taxon>
        <taxon>Neoteleostei</taxon>
        <taxon>Acanthomorphata</taxon>
        <taxon>Eupercaria</taxon>
        <taxon>Perciformes</taxon>
        <taxon>Notothenioidei</taxon>
        <taxon>Nototheniidae</taxon>
        <taxon>Dissostichus</taxon>
    </lineage>
</organism>
<dbReference type="Proteomes" id="UP000518266">
    <property type="component" value="Unassembled WGS sequence"/>
</dbReference>
<protein>
    <submittedName>
        <fullName evidence="2">Uncharacterized protein</fullName>
    </submittedName>
</protein>
<name>A0A7J5YSL4_DISMA</name>
<evidence type="ECO:0000256" key="1">
    <source>
        <dbReference type="SAM" id="SignalP"/>
    </source>
</evidence>
<proteinExistence type="predicted"/>
<sequence length="101" mass="11040">MSNLPLCRLLCVIRAAAPGLKYDAWAGQSRVRGEGLECGIIMQPHTIVNTIMMAALKHWTGFSEQDRTVLPTVHFMLNIALSDLGRAEEATTPSFPQTGSQ</sequence>
<feature type="non-terminal residue" evidence="2">
    <location>
        <position position="101"/>
    </location>
</feature>